<dbReference type="EMBL" id="CAADFL010000025">
    <property type="protein sequence ID" value="VFK06811.1"/>
    <property type="molecule type" value="Genomic_DNA"/>
</dbReference>
<evidence type="ECO:0000313" key="4">
    <source>
        <dbReference type="EMBL" id="VFK06811.1"/>
    </source>
</evidence>
<evidence type="ECO:0000313" key="2">
    <source>
        <dbReference type="EMBL" id="VFJ45549.1"/>
    </source>
</evidence>
<sequence>MPKYRYSFLFIFKKIFEKTDFVQWFWIGILLAIIAEFRYPIRWLSWIEHIEQPGRIEIGFPRIIHDPIIIRLYAYDEVRLIFRQFRIALVLCS</sequence>
<protein>
    <submittedName>
        <fullName evidence="3">Uncharacterized protein</fullName>
    </submittedName>
</protein>
<accession>A0A450S1X1</accession>
<organism evidence="3">
    <name type="scientific">Candidatus Kentrum sp. FM</name>
    <dbReference type="NCBI Taxonomy" id="2126340"/>
    <lineage>
        <taxon>Bacteria</taxon>
        <taxon>Pseudomonadati</taxon>
        <taxon>Pseudomonadota</taxon>
        <taxon>Gammaproteobacteria</taxon>
        <taxon>Candidatus Kentrum</taxon>
    </lineage>
</organism>
<keyword evidence="1" id="KW-0812">Transmembrane</keyword>
<keyword evidence="1" id="KW-1133">Transmembrane helix</keyword>
<evidence type="ECO:0000313" key="3">
    <source>
        <dbReference type="EMBL" id="VFJ45638.1"/>
    </source>
</evidence>
<dbReference type="EMBL" id="CAADFA010000028">
    <property type="protein sequence ID" value="VFJ45638.1"/>
    <property type="molecule type" value="Genomic_DNA"/>
</dbReference>
<dbReference type="AlphaFoldDB" id="A0A450S1X1"/>
<evidence type="ECO:0000256" key="1">
    <source>
        <dbReference type="SAM" id="Phobius"/>
    </source>
</evidence>
<reference evidence="3" key="1">
    <citation type="submission" date="2019-02" db="EMBL/GenBank/DDBJ databases">
        <authorList>
            <person name="Gruber-Vodicka R. H."/>
            <person name="Seah K. B. B."/>
        </authorList>
    </citation>
    <scope>NUCLEOTIDE SEQUENCE</scope>
    <source>
        <strain evidence="2">BECK_BZ163</strain>
        <strain evidence="4">BECK_BZ164</strain>
        <strain evidence="3">BECK_BZ165</strain>
    </source>
</reference>
<proteinExistence type="predicted"/>
<keyword evidence="1" id="KW-0472">Membrane</keyword>
<feature type="transmembrane region" description="Helical" evidence="1">
    <location>
        <begin position="21"/>
        <end position="41"/>
    </location>
</feature>
<name>A0A450S1X1_9GAMM</name>
<dbReference type="EMBL" id="CAADEZ010000026">
    <property type="protein sequence ID" value="VFJ45549.1"/>
    <property type="molecule type" value="Genomic_DNA"/>
</dbReference>
<gene>
    <name evidence="2" type="ORF">BECKFM1743A_GA0114220_1002610</name>
    <name evidence="4" type="ORF">BECKFM1743B_GA0114221_100259</name>
    <name evidence="3" type="ORF">BECKFM1743C_GA0114222_1002810</name>
</gene>